<proteinExistence type="predicted"/>
<feature type="repeat" description="LDL-receptor class B" evidence="6">
    <location>
        <begin position="114"/>
        <end position="156"/>
    </location>
</feature>
<feature type="region of interest" description="Disordered" evidence="7">
    <location>
        <begin position="1352"/>
        <end position="1395"/>
    </location>
</feature>
<keyword evidence="3" id="KW-0677">Repeat</keyword>
<keyword evidence="4" id="KW-1015">Disulfide bond</keyword>
<evidence type="ECO:0000256" key="4">
    <source>
        <dbReference type="ARBA" id="ARBA00023157"/>
    </source>
</evidence>
<dbReference type="PROSITE" id="PS51120">
    <property type="entry name" value="LDLRB"/>
    <property type="match status" value="2"/>
</dbReference>
<keyword evidence="10" id="KW-1185">Reference proteome</keyword>
<evidence type="ECO:0000256" key="7">
    <source>
        <dbReference type="SAM" id="MobiDB-lite"/>
    </source>
</evidence>
<keyword evidence="2 9" id="KW-0732">Signal</keyword>
<dbReference type="GeneID" id="116290200"/>
<evidence type="ECO:0000256" key="6">
    <source>
        <dbReference type="PROSITE-ProRule" id="PRU00461"/>
    </source>
</evidence>
<dbReference type="Proteomes" id="UP000515163">
    <property type="component" value="Unplaced"/>
</dbReference>
<dbReference type="OrthoDB" id="72419at2759"/>
<dbReference type="Pfam" id="PF14670">
    <property type="entry name" value="FXa_inhibition"/>
    <property type="match status" value="1"/>
</dbReference>
<dbReference type="RefSeq" id="XP_031553065.1">
    <property type="nucleotide sequence ID" value="XM_031697205.1"/>
</dbReference>
<dbReference type="SUPFAM" id="SSF63825">
    <property type="entry name" value="YWTD domain"/>
    <property type="match status" value="2"/>
</dbReference>
<keyword evidence="5" id="KW-0325">Glycoprotein</keyword>
<feature type="transmembrane region" description="Helical" evidence="8">
    <location>
        <begin position="1184"/>
        <end position="1205"/>
    </location>
</feature>
<evidence type="ECO:0000313" key="12">
    <source>
        <dbReference type="RefSeq" id="XP_031553065.1"/>
    </source>
</evidence>
<accession>A0A6P8H9D4</accession>
<feature type="signal peptide" evidence="9">
    <location>
        <begin position="1"/>
        <end position="19"/>
    </location>
</feature>
<evidence type="ECO:0000256" key="1">
    <source>
        <dbReference type="ARBA" id="ARBA00022536"/>
    </source>
</evidence>
<keyword evidence="1" id="KW-0245">EGF-like domain</keyword>
<evidence type="ECO:0000313" key="11">
    <source>
        <dbReference type="RefSeq" id="XP_031553064.1"/>
    </source>
</evidence>
<dbReference type="InterPro" id="IPR011042">
    <property type="entry name" value="6-blade_b-propeller_TolB-like"/>
</dbReference>
<dbReference type="InterPro" id="IPR000033">
    <property type="entry name" value="LDLR_classB_rpt"/>
</dbReference>
<feature type="repeat" description="LDL-receptor class B" evidence="6">
    <location>
        <begin position="426"/>
        <end position="467"/>
    </location>
</feature>
<dbReference type="PANTHER" id="PTHR46513">
    <property type="entry name" value="VITELLOGENIN RECEPTOR-LIKE PROTEIN-RELATED-RELATED"/>
    <property type="match status" value="1"/>
</dbReference>
<evidence type="ECO:0000256" key="9">
    <source>
        <dbReference type="SAM" id="SignalP"/>
    </source>
</evidence>
<dbReference type="SMART" id="SM00135">
    <property type="entry name" value="LY"/>
    <property type="match status" value="9"/>
</dbReference>
<keyword evidence="8" id="KW-0812">Transmembrane</keyword>
<organism evidence="10 11">
    <name type="scientific">Actinia tenebrosa</name>
    <name type="common">Australian red waratah sea anemone</name>
    <dbReference type="NCBI Taxonomy" id="6105"/>
    <lineage>
        <taxon>Eukaryota</taxon>
        <taxon>Metazoa</taxon>
        <taxon>Cnidaria</taxon>
        <taxon>Anthozoa</taxon>
        <taxon>Hexacorallia</taxon>
        <taxon>Actiniaria</taxon>
        <taxon>Actiniidae</taxon>
        <taxon>Actinia</taxon>
    </lineage>
</organism>
<feature type="region of interest" description="Disordered" evidence="7">
    <location>
        <begin position="749"/>
        <end position="778"/>
    </location>
</feature>
<dbReference type="SUPFAM" id="SSF57196">
    <property type="entry name" value="EGF/Laminin"/>
    <property type="match status" value="1"/>
</dbReference>
<keyword evidence="8" id="KW-1133">Transmembrane helix</keyword>
<feature type="region of interest" description="Disordered" evidence="7">
    <location>
        <begin position="1295"/>
        <end position="1317"/>
    </location>
</feature>
<name>A0A6P8H9D4_ACTTE</name>
<evidence type="ECO:0000256" key="8">
    <source>
        <dbReference type="SAM" id="Phobius"/>
    </source>
</evidence>
<feature type="chain" id="PRO_5044653011" evidence="9">
    <location>
        <begin position="20"/>
        <end position="1506"/>
    </location>
</feature>
<dbReference type="Pfam" id="PF00058">
    <property type="entry name" value="Ldl_recept_b"/>
    <property type="match status" value="1"/>
</dbReference>
<dbReference type="KEGG" id="aten:116290200"/>
<dbReference type="Gene3D" id="2.120.10.30">
    <property type="entry name" value="TolB, C-terminal domain"/>
    <property type="match status" value="2"/>
</dbReference>
<dbReference type="InterPro" id="IPR050778">
    <property type="entry name" value="Cueball_EGF_LRP_Nidogen"/>
</dbReference>
<keyword evidence="8" id="KW-0472">Membrane</keyword>
<evidence type="ECO:0000256" key="5">
    <source>
        <dbReference type="ARBA" id="ARBA00023180"/>
    </source>
</evidence>
<sequence>MYMMLVTLLIFTVFRLVVTTHGQGSSGFLLFTDSSQGFIYKANRQGYGLLSSPKIIIHSSFTPQAVSYDATEQRVYWSDAFTSTISRAFLNGSSEETIVRYVKAVAIAVDPAGRNLYWADNKKGRIEVARLDGSHRKILVRTKRPTDMALDLTRRQMYWSSDSFSAAIIERSSMDGSDRQVIVSGLIYGAPSGLCLDSGKRVLYWTEKNAPQIFYVSLDNPSGHHLYYFQARRSKPFKLTILDQRIYWTDRGSYYYHGKVASLNITSKKDLKILANNVDKPKGIYAFAGDGSLIPESNCSRNNGGCSHLCLLSPRQDRVCACSNGMALKDDGKTCHYKEFLLVVDDVRRKIFHKSLDDLSRPKTPLALGQTGRIMTVDFDPQEHKIYWTNKRGVISRAFLNGSSIEAVVNSLNYFPRGHEIDVIGRNIYWFDSKYREIGVCKLDGSWQKILMTLNEQPEAMVLDSSKGVIYWVTTGNTAIIERAHMNGENREVLVRFPRRYHYEYSPRALALDSDNNRLYWVDDNRGELCYTETNPKTGQIHHVGISSWYTISPYSLALKEGYIYWGDGSNAAVYRVNKTSTRKVIKIVSSVDAVDLHVYHNNTQVLDNNHPCAHFNGWCTHLCLLKPGGYSCVCPGNKGSRPCYTTPVVPTPSSHYLSAMSSTSVYIPHIETASSVLPQTKTTRFLLDHSTLLPTSSQHYTTTFARSSPLRLQPESTLETSMFVTTTPSRLYSTTSLPSLVSSLSPTPSSPLLSSSSSPPSSPLLSSSSPPSSSSSQSPFLSSSSPFLSSSSPPSSYSSSSSAIRIPTLSSVIPNSPPTSIKWTPTSTSVPQESSSSVQVSTLYTSITTSSEPTSSVAHVISSPAKVLPSTHQVPFTSSRLLLSSKRYSPVITAAGSVMTSVFPHLPVLTSSYTFSSIFMSTTTSSSTNYGFTSSPSPTLISPSLISCTSSTVLPSNNYLPSHALSTIKTISTSPSLSSSTVYITSTTLPSSASIPVDKCHPDCQVGEICVEPWYRCINIGENKVSLLFKMNEIQWSNDTLKNSVSKASTQYCTNQSCLELLRPAEPIRSKRATKPNIVFQGSDVLVLNNPVSWSATDEALVVIAVLVPSNYESLTTTGTRRVVTKQNLCKLIWESRHLINRYMKGASMIRLDGQTQPSCVVLGGDALHEQRQGNSKGSATTISVSILGVLALFLLLFLAMFYIRRRKAKQNVPRPYHTQISFSNQGFVDGFVDNDYEAAEASLSNPAYAEIDQVMNNKRQSGEAKKFLKTPFVEPVKNTNVHRDNRVFQNTKEFWNPGHNSRPRPRRTGNEVIINPSNLDACADVNFRPESSEYSTPIPVIPKYMPLSSNQATKSRDRDYAHLNPGTRKLSTRDQPHKRGLEGSGSHDYESVVGPGIKNYVRRAEAETTSGSVVRDDYDHLRQGGKTTSPNKIDDHNIYDHLQRGGKTTSPNRIDDHNIYDHLRQNQGNTYDHLQRGLTIPQQNRQHTLQLKKDDDDVVEETVI</sequence>
<evidence type="ECO:0000256" key="2">
    <source>
        <dbReference type="ARBA" id="ARBA00022729"/>
    </source>
</evidence>
<reference evidence="11 12" key="1">
    <citation type="submission" date="2025-04" db="UniProtKB">
        <authorList>
            <consortium name="RefSeq"/>
        </authorList>
    </citation>
    <scope>IDENTIFICATION</scope>
    <source>
        <tissue evidence="11 12">Tentacle</tissue>
    </source>
</reference>
<dbReference type="FunFam" id="2.120.10.30:FF:000241">
    <property type="entry name" value="Low-density lipoprotein receptor-related protein 6"/>
    <property type="match status" value="2"/>
</dbReference>
<gene>
    <name evidence="11 12" type="primary">LOC116290200</name>
</gene>
<feature type="compositionally biased region" description="Basic and acidic residues" evidence="7">
    <location>
        <begin position="1373"/>
        <end position="1392"/>
    </location>
</feature>
<dbReference type="PANTHER" id="PTHR46513:SF13">
    <property type="entry name" value="EGF-LIKE DOMAIN-CONTAINING PROTEIN"/>
    <property type="match status" value="1"/>
</dbReference>
<evidence type="ECO:0000256" key="3">
    <source>
        <dbReference type="ARBA" id="ARBA00022737"/>
    </source>
</evidence>
<dbReference type="RefSeq" id="XP_031553064.1">
    <property type="nucleotide sequence ID" value="XM_031697204.1"/>
</dbReference>
<evidence type="ECO:0000313" key="10">
    <source>
        <dbReference type="Proteomes" id="UP000515163"/>
    </source>
</evidence>
<protein>
    <submittedName>
        <fullName evidence="11 12">Uncharacterized protein LOC116290200</fullName>
    </submittedName>
</protein>